<dbReference type="EMBL" id="KV442062">
    <property type="protein sequence ID" value="OAQ26931.1"/>
    <property type="molecule type" value="Genomic_DNA"/>
</dbReference>
<evidence type="ECO:0000313" key="3">
    <source>
        <dbReference type="Proteomes" id="UP000078512"/>
    </source>
</evidence>
<sequence length="197" mass="21839">MFKLTLQGKAASAAAPALARGYATNITRTLFPRHYRLRHKVQSEQDATPLKDGSLFIRRPTAGPTTSILSSAHPSPASVSSRTTSTPLSHPDLPPALKTATTGTTGKSAAGAKPEFAKLSDEQIAEMRALRLENPAKYTRSYLAKKYNVSDMFVKCYVPASKEVQIARIKAQQRSFDRKGWKAQEIVIQRQKRRELW</sequence>
<name>A0A197JR43_9FUNG</name>
<dbReference type="Pfam" id="PF12824">
    <property type="entry name" value="MRP-L20"/>
    <property type="match status" value="1"/>
</dbReference>
<gene>
    <name evidence="2" type="ORF">K457DRAFT_157305</name>
</gene>
<accession>A0A197JR43</accession>
<proteinExistence type="predicted"/>
<dbReference type="Proteomes" id="UP000078512">
    <property type="component" value="Unassembled WGS sequence"/>
</dbReference>
<dbReference type="OrthoDB" id="6021263at2759"/>
<dbReference type="GO" id="GO:0003735">
    <property type="term" value="F:structural constituent of ribosome"/>
    <property type="evidence" value="ECO:0007669"/>
    <property type="project" value="TreeGrafter"/>
</dbReference>
<dbReference type="STRING" id="1314771.A0A197JR43"/>
<dbReference type="AlphaFoldDB" id="A0A197JR43"/>
<keyword evidence="3" id="KW-1185">Reference proteome</keyword>
<protein>
    <recommendedName>
        <fullName evidence="4">Mitochondrial ribosomal protein subunit L20</fullName>
    </recommendedName>
</protein>
<organism evidence="2 3">
    <name type="scientific">Linnemannia elongata AG-77</name>
    <dbReference type="NCBI Taxonomy" id="1314771"/>
    <lineage>
        <taxon>Eukaryota</taxon>
        <taxon>Fungi</taxon>
        <taxon>Fungi incertae sedis</taxon>
        <taxon>Mucoromycota</taxon>
        <taxon>Mortierellomycotina</taxon>
        <taxon>Mortierellomycetes</taxon>
        <taxon>Mortierellales</taxon>
        <taxon>Mortierellaceae</taxon>
        <taxon>Linnemannia</taxon>
    </lineage>
</organism>
<evidence type="ECO:0000256" key="1">
    <source>
        <dbReference type="SAM" id="MobiDB-lite"/>
    </source>
</evidence>
<feature type="region of interest" description="Disordered" evidence="1">
    <location>
        <begin position="63"/>
        <end position="113"/>
    </location>
</feature>
<dbReference type="GO" id="GO:0005762">
    <property type="term" value="C:mitochondrial large ribosomal subunit"/>
    <property type="evidence" value="ECO:0007669"/>
    <property type="project" value="TreeGrafter"/>
</dbReference>
<dbReference type="PANTHER" id="PTHR28266:SF1">
    <property type="entry name" value="LARGE RIBOSOMAL SUBUNIT PROTEIN ML58"/>
    <property type="match status" value="1"/>
</dbReference>
<dbReference type="InterPro" id="IPR024388">
    <property type="entry name" value="Ribosomal_mL58"/>
</dbReference>
<evidence type="ECO:0000313" key="2">
    <source>
        <dbReference type="EMBL" id="OAQ26931.1"/>
    </source>
</evidence>
<reference evidence="2 3" key="1">
    <citation type="submission" date="2016-05" db="EMBL/GenBank/DDBJ databases">
        <title>Genome sequencing reveals origins of a unique bacterial endosymbiosis in the earliest lineages of terrestrial Fungi.</title>
        <authorList>
            <consortium name="DOE Joint Genome Institute"/>
            <person name="Uehling J."/>
            <person name="Gryganskyi A."/>
            <person name="Hameed K."/>
            <person name="Tschaplinski T."/>
            <person name="Misztal P."/>
            <person name="Wu S."/>
            <person name="Desiro A."/>
            <person name="Vande Pol N."/>
            <person name="Du Z.-Y."/>
            <person name="Zienkiewicz A."/>
            <person name="Zienkiewicz K."/>
            <person name="Morin E."/>
            <person name="Tisserant E."/>
            <person name="Splivallo R."/>
            <person name="Hainaut M."/>
            <person name="Henrissat B."/>
            <person name="Ohm R."/>
            <person name="Kuo A."/>
            <person name="Yan J."/>
            <person name="Lipzen A."/>
            <person name="Nolan M."/>
            <person name="Labutti K."/>
            <person name="Barry K."/>
            <person name="Goldstein A."/>
            <person name="Labbe J."/>
            <person name="Schadt C."/>
            <person name="Tuskan G."/>
            <person name="Grigoriev I."/>
            <person name="Martin F."/>
            <person name="Vilgalys R."/>
            <person name="Bonito G."/>
        </authorList>
    </citation>
    <scope>NUCLEOTIDE SEQUENCE [LARGE SCALE GENOMIC DNA]</scope>
    <source>
        <strain evidence="2 3">AG-77</strain>
    </source>
</reference>
<feature type="compositionally biased region" description="Low complexity" evidence="1">
    <location>
        <begin position="95"/>
        <end position="113"/>
    </location>
</feature>
<dbReference type="PANTHER" id="PTHR28266">
    <property type="entry name" value="54S RIBOSOMAL PROTEIN L20, MITOCHONDRIAL"/>
    <property type="match status" value="1"/>
</dbReference>
<evidence type="ECO:0008006" key="4">
    <source>
        <dbReference type="Google" id="ProtNLM"/>
    </source>
</evidence>
<feature type="compositionally biased region" description="Low complexity" evidence="1">
    <location>
        <begin position="70"/>
        <end position="81"/>
    </location>
</feature>